<dbReference type="STRING" id="5786.F0ZDW4"/>
<organism evidence="10 11">
    <name type="scientific">Dictyostelium purpureum</name>
    <name type="common">Slime mold</name>
    <dbReference type="NCBI Taxonomy" id="5786"/>
    <lineage>
        <taxon>Eukaryota</taxon>
        <taxon>Amoebozoa</taxon>
        <taxon>Evosea</taxon>
        <taxon>Eumycetozoa</taxon>
        <taxon>Dictyostelia</taxon>
        <taxon>Dictyosteliales</taxon>
        <taxon>Dictyosteliaceae</taxon>
        <taxon>Dictyostelium</taxon>
    </lineage>
</organism>
<dbReference type="GO" id="GO:0051503">
    <property type="term" value="P:adenine nucleotide transport"/>
    <property type="evidence" value="ECO:0000318"/>
    <property type="project" value="GO_Central"/>
</dbReference>
<evidence type="ECO:0008006" key="12">
    <source>
        <dbReference type="Google" id="ProtNLM"/>
    </source>
</evidence>
<dbReference type="GO" id="GO:0015215">
    <property type="term" value="F:nucleotide transmembrane transporter activity"/>
    <property type="evidence" value="ECO:0000318"/>
    <property type="project" value="GO_Central"/>
</dbReference>
<evidence type="ECO:0000256" key="6">
    <source>
        <dbReference type="PROSITE-ProRule" id="PRU00282"/>
    </source>
</evidence>
<comment type="similarity">
    <text evidence="7">Belongs to the mitochondrial carrier (TC 2.A.29) family.</text>
</comment>
<dbReference type="OMA" id="ESPPFQE"/>
<keyword evidence="2 7" id="KW-0813">Transport</keyword>
<evidence type="ECO:0000256" key="5">
    <source>
        <dbReference type="ARBA" id="ARBA00023136"/>
    </source>
</evidence>
<dbReference type="eggNOG" id="KOG0036">
    <property type="taxonomic scope" value="Eukaryota"/>
</dbReference>
<gene>
    <name evidence="10" type="ORF">DICPUDRAFT_76529</name>
</gene>
<dbReference type="PROSITE" id="PS50920">
    <property type="entry name" value="SOLCAR"/>
    <property type="match status" value="3"/>
</dbReference>
<dbReference type="GeneID" id="10499038"/>
<dbReference type="PRINTS" id="PR00926">
    <property type="entry name" value="MITOCARRIER"/>
</dbReference>
<protein>
    <recommendedName>
        <fullName evidence="12">Mitochondrial substrate carrier family protein</fullName>
    </recommendedName>
</protein>
<dbReference type="GO" id="GO:0016020">
    <property type="term" value="C:membrane"/>
    <property type="evidence" value="ECO:0007669"/>
    <property type="project" value="UniProtKB-SubCell"/>
</dbReference>
<keyword evidence="3 6" id="KW-0812">Transmembrane</keyword>
<keyword evidence="11" id="KW-1185">Reference proteome</keyword>
<dbReference type="InterPro" id="IPR023395">
    <property type="entry name" value="MCP_dom_sf"/>
</dbReference>
<dbReference type="Pfam" id="PF00153">
    <property type="entry name" value="Mito_carr"/>
    <property type="match status" value="3"/>
</dbReference>
<sequence length="316" mass="35225">MKATNNENSNNIDTNINNKNVQNNSNTKIFNSNDFYSGLVAGIVSRTLTAPLERVKILNQVGIYIKDGHTKYKHVGKAMRTILKEEGVSGLFRGNLVNILKAGPQSAIRFYSYGAFKRMVQQADGSISLINRVWAGASAGVVSVALTHPLDVIKTHISIKHTSSEILQVTKSIYKQDGVFGFFRGLSAGILNIAPFAGLNFTFYELIKEKTESILKTPPIYFPSIYGAFSGAITMTILYPLDVVKRRIMLQHYYKEESSKIYRNFIDALIKIAKNEGIGSLYKGIKPAYFKVIPTVSINFLIYEGTLNIFDSNKKK</sequence>
<dbReference type="InterPro" id="IPR018108">
    <property type="entry name" value="MCP_transmembrane"/>
</dbReference>
<feature type="region of interest" description="Disordered" evidence="8">
    <location>
        <begin position="1"/>
        <end position="24"/>
    </location>
</feature>
<evidence type="ECO:0000256" key="3">
    <source>
        <dbReference type="ARBA" id="ARBA00022692"/>
    </source>
</evidence>
<dbReference type="KEGG" id="dpp:DICPUDRAFT_76529"/>
<evidence type="ECO:0000256" key="2">
    <source>
        <dbReference type="ARBA" id="ARBA00022448"/>
    </source>
</evidence>
<dbReference type="PANTHER" id="PTHR24089">
    <property type="entry name" value="SOLUTE CARRIER FAMILY 25"/>
    <property type="match status" value="1"/>
</dbReference>
<dbReference type="AlphaFoldDB" id="F0ZDW4"/>
<evidence type="ECO:0000256" key="9">
    <source>
        <dbReference type="SAM" id="Phobius"/>
    </source>
</evidence>
<feature type="transmembrane region" description="Helical" evidence="9">
    <location>
        <begin position="221"/>
        <end position="241"/>
    </location>
</feature>
<keyword evidence="4" id="KW-0677">Repeat</keyword>
<dbReference type="EMBL" id="GL870989">
    <property type="protein sequence ID" value="EGC37872.1"/>
    <property type="molecule type" value="Genomic_DNA"/>
</dbReference>
<dbReference type="OrthoDB" id="270584at2759"/>
<proteinExistence type="inferred from homology"/>
<dbReference type="SUPFAM" id="SSF103506">
    <property type="entry name" value="Mitochondrial carrier"/>
    <property type="match status" value="1"/>
</dbReference>
<reference evidence="11" key="1">
    <citation type="journal article" date="2011" name="Genome Biol.">
        <title>Comparative genomics of the social amoebae Dictyostelium discoideum and Dictyostelium purpureum.</title>
        <authorList>
            <consortium name="US DOE Joint Genome Institute (JGI-PGF)"/>
            <person name="Sucgang R."/>
            <person name="Kuo A."/>
            <person name="Tian X."/>
            <person name="Salerno W."/>
            <person name="Parikh A."/>
            <person name="Feasley C.L."/>
            <person name="Dalin E."/>
            <person name="Tu H."/>
            <person name="Huang E."/>
            <person name="Barry K."/>
            <person name="Lindquist E."/>
            <person name="Shapiro H."/>
            <person name="Bruce D."/>
            <person name="Schmutz J."/>
            <person name="Salamov A."/>
            <person name="Fey P."/>
            <person name="Gaudet P."/>
            <person name="Anjard C."/>
            <person name="Babu M.M."/>
            <person name="Basu S."/>
            <person name="Bushmanova Y."/>
            <person name="van der Wel H."/>
            <person name="Katoh-Kurasawa M."/>
            <person name="Dinh C."/>
            <person name="Coutinho P.M."/>
            <person name="Saito T."/>
            <person name="Elias M."/>
            <person name="Schaap P."/>
            <person name="Kay R.R."/>
            <person name="Henrissat B."/>
            <person name="Eichinger L."/>
            <person name="Rivero F."/>
            <person name="Putnam N.H."/>
            <person name="West C.M."/>
            <person name="Loomis W.F."/>
            <person name="Chisholm R.L."/>
            <person name="Shaulsky G."/>
            <person name="Strassmann J.E."/>
            <person name="Queller D.C."/>
            <person name="Kuspa A."/>
            <person name="Grigoriev I.V."/>
        </authorList>
    </citation>
    <scope>NUCLEOTIDE SEQUENCE [LARGE SCALE GENOMIC DNA]</scope>
    <source>
        <strain evidence="11">QSDP1</strain>
    </source>
</reference>
<accession>F0ZDW4</accession>
<comment type="subcellular location">
    <subcellularLocation>
        <location evidence="1">Membrane</location>
        <topology evidence="1">Multi-pass membrane protein</topology>
    </subcellularLocation>
</comment>
<feature type="transmembrane region" description="Helical" evidence="9">
    <location>
        <begin position="181"/>
        <end position="201"/>
    </location>
</feature>
<dbReference type="RefSeq" id="XP_003285622.1">
    <property type="nucleotide sequence ID" value="XM_003285574.1"/>
</dbReference>
<evidence type="ECO:0000313" key="11">
    <source>
        <dbReference type="Proteomes" id="UP000001064"/>
    </source>
</evidence>
<dbReference type="Proteomes" id="UP000001064">
    <property type="component" value="Unassembled WGS sequence"/>
</dbReference>
<evidence type="ECO:0000313" key="10">
    <source>
        <dbReference type="EMBL" id="EGC37872.1"/>
    </source>
</evidence>
<name>F0ZDW4_DICPU</name>
<evidence type="ECO:0000256" key="4">
    <source>
        <dbReference type="ARBA" id="ARBA00022737"/>
    </source>
</evidence>
<evidence type="ECO:0000256" key="8">
    <source>
        <dbReference type="SAM" id="MobiDB-lite"/>
    </source>
</evidence>
<keyword evidence="9" id="KW-1133">Transmembrane helix</keyword>
<dbReference type="VEuPathDB" id="AmoebaDB:DICPUDRAFT_76529"/>
<feature type="repeat" description="Solcar" evidence="6">
    <location>
        <begin position="127"/>
        <end position="210"/>
    </location>
</feature>
<dbReference type="Gene3D" id="1.50.40.10">
    <property type="entry name" value="Mitochondrial carrier domain"/>
    <property type="match status" value="1"/>
</dbReference>
<dbReference type="InterPro" id="IPR002067">
    <property type="entry name" value="MCP"/>
</dbReference>
<feature type="repeat" description="Solcar" evidence="6">
    <location>
        <begin position="218"/>
        <end position="309"/>
    </location>
</feature>
<evidence type="ECO:0000256" key="7">
    <source>
        <dbReference type="RuleBase" id="RU000488"/>
    </source>
</evidence>
<keyword evidence="5 6" id="KW-0472">Membrane</keyword>
<feature type="repeat" description="Solcar" evidence="6">
    <location>
        <begin position="29"/>
        <end position="119"/>
    </location>
</feature>
<evidence type="ECO:0000256" key="1">
    <source>
        <dbReference type="ARBA" id="ARBA00004141"/>
    </source>
</evidence>
<dbReference type="InParanoid" id="F0ZDW4"/>